<keyword evidence="1" id="KW-1133">Transmembrane helix</keyword>
<dbReference type="Proteomes" id="UP000536275">
    <property type="component" value="Unassembled WGS sequence"/>
</dbReference>
<dbReference type="AlphaFoldDB" id="A0A8H6F4W6"/>
<gene>
    <name evidence="3" type="ordered locus">orf19.12122</name>
    <name evidence="4" type="ORF">FOB64_002670</name>
</gene>
<sequence length="103" mass="11071">MQFTTNLLLSSLLLATLFLSDFVNGSKNYRHIKRNVVTVVNGPIDRTDTYDGPIPTGITTSFHSSSLTTKTMHNSTSGHNDSNHLGVVVGAPIMVIMGLVLGL</sequence>
<reference evidence="4 5" key="1">
    <citation type="submission" date="2020-03" db="EMBL/GenBank/DDBJ databases">
        <title>FDA dAtabase for Regulatory Grade micrObial Sequences (FDA-ARGOS): Supporting development and validation of Infectious Disease Dx tests.</title>
        <authorList>
            <person name="Campos J."/>
            <person name="Goldberg B."/>
            <person name="Tallon L."/>
            <person name="Sadzewicz L."/>
            <person name="Vavikolanu K."/>
            <person name="Mehta A."/>
            <person name="Aluvathingal J."/>
            <person name="Nadendla S."/>
            <person name="Nandy P."/>
            <person name="Geyer C."/>
            <person name="Yan Y."/>
            <person name="Sichtig H."/>
        </authorList>
    </citation>
    <scope>NUCLEOTIDE SEQUENCE [LARGE SCALE GENOMIC DNA]</scope>
    <source>
        <strain evidence="4 5">FDAARGOS_656</strain>
    </source>
</reference>
<evidence type="ECO:0000313" key="4">
    <source>
        <dbReference type="EMBL" id="KAF6069971.1"/>
    </source>
</evidence>
<keyword evidence="2" id="KW-0732">Signal</keyword>
<dbReference type="EMBL" id="JABWAD010000028">
    <property type="protein sequence ID" value="KAF6069971.1"/>
    <property type="molecule type" value="Genomic_DNA"/>
</dbReference>
<evidence type="ECO:0000256" key="2">
    <source>
        <dbReference type="SAM" id="SignalP"/>
    </source>
</evidence>
<organism evidence="4 5">
    <name type="scientific">Candida albicans</name>
    <name type="common">Yeast</name>
    <dbReference type="NCBI Taxonomy" id="5476"/>
    <lineage>
        <taxon>Eukaryota</taxon>
        <taxon>Fungi</taxon>
        <taxon>Dikarya</taxon>
        <taxon>Ascomycota</taxon>
        <taxon>Saccharomycotina</taxon>
        <taxon>Pichiomycetes</taxon>
        <taxon>Debaryomycetaceae</taxon>
        <taxon>Candida/Lodderomyces clade</taxon>
        <taxon>Candida</taxon>
    </lineage>
</organism>
<keyword evidence="1" id="KW-0472">Membrane</keyword>
<evidence type="ECO:0000313" key="5">
    <source>
        <dbReference type="Proteomes" id="UP000536275"/>
    </source>
</evidence>
<accession>A0A8H6F4W6</accession>
<proteinExistence type="predicted"/>
<protein>
    <submittedName>
        <fullName evidence="4">Putative integral membrane protein</fullName>
    </submittedName>
</protein>
<dbReference type="CGD" id="CAL0000195374">
    <property type="gene designation" value="orf19.12122"/>
</dbReference>
<evidence type="ECO:0000313" key="3">
    <source>
        <dbReference type="CGD" id="CAL0000195374"/>
    </source>
</evidence>
<name>A0A8H6F4W6_CANAX</name>
<feature type="transmembrane region" description="Helical" evidence="1">
    <location>
        <begin position="84"/>
        <end position="102"/>
    </location>
</feature>
<feature type="signal peptide" evidence="2">
    <location>
        <begin position="1"/>
        <end position="25"/>
    </location>
</feature>
<keyword evidence="1" id="KW-0812">Transmembrane</keyword>
<comment type="caution">
    <text evidence="4">The sequence shown here is derived from an EMBL/GenBank/DDBJ whole genome shotgun (WGS) entry which is preliminary data.</text>
</comment>
<feature type="chain" id="PRO_5035002983" evidence="2">
    <location>
        <begin position="26"/>
        <end position="103"/>
    </location>
</feature>
<evidence type="ECO:0000256" key="1">
    <source>
        <dbReference type="SAM" id="Phobius"/>
    </source>
</evidence>